<proteinExistence type="predicted"/>
<dbReference type="PROSITE" id="PS50850">
    <property type="entry name" value="MFS"/>
    <property type="match status" value="1"/>
</dbReference>
<gene>
    <name evidence="7" type="ORF">EV193_1011116</name>
</gene>
<dbReference type="PANTHER" id="PTHR23501:SF197">
    <property type="entry name" value="COMD"/>
    <property type="match status" value="1"/>
</dbReference>
<evidence type="ECO:0000256" key="2">
    <source>
        <dbReference type="ARBA" id="ARBA00022692"/>
    </source>
</evidence>
<dbReference type="EMBL" id="SGWQ01000001">
    <property type="protein sequence ID" value="RZS45229.1"/>
    <property type="molecule type" value="Genomic_DNA"/>
</dbReference>
<comment type="caution">
    <text evidence="7">The sequence shown here is derived from an EMBL/GenBank/DDBJ whole genome shotgun (WGS) entry which is preliminary data.</text>
</comment>
<accession>A0A4Q7L6B1</accession>
<dbReference type="PANTHER" id="PTHR23501">
    <property type="entry name" value="MAJOR FACILITATOR SUPERFAMILY"/>
    <property type="match status" value="1"/>
</dbReference>
<evidence type="ECO:0000313" key="7">
    <source>
        <dbReference type="EMBL" id="RZS45229.1"/>
    </source>
</evidence>
<dbReference type="InterPro" id="IPR036259">
    <property type="entry name" value="MFS_trans_sf"/>
</dbReference>
<keyword evidence="2 5" id="KW-0812">Transmembrane</keyword>
<sequence>MPGGGLAGELGGAEHLASMVTAYMLAETVVTPLVGKFGDMFGRRVVFQVSVLVFGIGSPLCGFRRQPRRAGGRFAASRVSAPVA</sequence>
<protein>
    <recommendedName>
        <fullName evidence="6">Major facilitator superfamily (MFS) profile domain-containing protein</fullName>
    </recommendedName>
</protein>
<dbReference type="AlphaFoldDB" id="A0A4Q7L6B1"/>
<evidence type="ECO:0000256" key="1">
    <source>
        <dbReference type="ARBA" id="ARBA00004651"/>
    </source>
</evidence>
<dbReference type="GO" id="GO:0005886">
    <property type="term" value="C:plasma membrane"/>
    <property type="evidence" value="ECO:0007669"/>
    <property type="project" value="UniProtKB-SubCell"/>
</dbReference>
<feature type="domain" description="Major facilitator superfamily (MFS) profile" evidence="6">
    <location>
        <begin position="1"/>
        <end position="84"/>
    </location>
</feature>
<dbReference type="InterPro" id="IPR020846">
    <property type="entry name" value="MFS_dom"/>
</dbReference>
<dbReference type="Gene3D" id="1.20.1720.10">
    <property type="entry name" value="Multidrug resistance protein D"/>
    <property type="match status" value="1"/>
</dbReference>
<dbReference type="Proteomes" id="UP000294257">
    <property type="component" value="Unassembled WGS sequence"/>
</dbReference>
<keyword evidence="4 5" id="KW-0472">Membrane</keyword>
<keyword evidence="3 5" id="KW-1133">Transmembrane helix</keyword>
<reference evidence="7 8" key="1">
    <citation type="submission" date="2019-02" db="EMBL/GenBank/DDBJ databases">
        <title>Genomic Encyclopedia of Type Strains, Phase IV (KMG-IV): sequencing the most valuable type-strain genomes for metagenomic binning, comparative biology and taxonomic classification.</title>
        <authorList>
            <person name="Goeker M."/>
        </authorList>
    </citation>
    <scope>NUCLEOTIDE SEQUENCE [LARGE SCALE GENOMIC DNA]</scope>
    <source>
        <strain evidence="7 8">DSM 101727</strain>
    </source>
</reference>
<evidence type="ECO:0000259" key="6">
    <source>
        <dbReference type="PROSITE" id="PS50850"/>
    </source>
</evidence>
<dbReference type="SUPFAM" id="SSF103473">
    <property type="entry name" value="MFS general substrate transporter"/>
    <property type="match status" value="1"/>
</dbReference>
<comment type="subcellular location">
    <subcellularLocation>
        <location evidence="1">Cell membrane</location>
        <topology evidence="1">Multi-pass membrane protein</topology>
    </subcellularLocation>
</comment>
<name>A0A4Q7L6B1_9PSEU</name>
<feature type="transmembrane region" description="Helical" evidence="5">
    <location>
        <begin position="45"/>
        <end position="63"/>
    </location>
</feature>
<keyword evidence="8" id="KW-1185">Reference proteome</keyword>
<evidence type="ECO:0000313" key="8">
    <source>
        <dbReference type="Proteomes" id="UP000294257"/>
    </source>
</evidence>
<evidence type="ECO:0000256" key="4">
    <source>
        <dbReference type="ARBA" id="ARBA00023136"/>
    </source>
</evidence>
<evidence type="ECO:0000256" key="5">
    <source>
        <dbReference type="SAM" id="Phobius"/>
    </source>
</evidence>
<organism evidence="7 8">
    <name type="scientific">Herbihabitans rhizosphaerae</name>
    <dbReference type="NCBI Taxonomy" id="1872711"/>
    <lineage>
        <taxon>Bacteria</taxon>
        <taxon>Bacillati</taxon>
        <taxon>Actinomycetota</taxon>
        <taxon>Actinomycetes</taxon>
        <taxon>Pseudonocardiales</taxon>
        <taxon>Pseudonocardiaceae</taxon>
        <taxon>Herbihabitans</taxon>
    </lineage>
</organism>
<evidence type="ECO:0000256" key="3">
    <source>
        <dbReference type="ARBA" id="ARBA00022989"/>
    </source>
</evidence>
<dbReference type="GO" id="GO:0022857">
    <property type="term" value="F:transmembrane transporter activity"/>
    <property type="evidence" value="ECO:0007669"/>
    <property type="project" value="InterPro"/>
</dbReference>